<dbReference type="SUPFAM" id="SSF52540">
    <property type="entry name" value="P-loop containing nucleoside triphosphate hydrolases"/>
    <property type="match status" value="1"/>
</dbReference>
<evidence type="ECO:0000256" key="1">
    <source>
        <dbReference type="ARBA" id="ARBA00009018"/>
    </source>
</evidence>
<organism evidence="7 8">
    <name type="scientific">Bizionia sediminis</name>
    <dbReference type="NCBI Taxonomy" id="1737064"/>
    <lineage>
        <taxon>Bacteria</taxon>
        <taxon>Pseudomonadati</taxon>
        <taxon>Bacteroidota</taxon>
        <taxon>Flavobacteriia</taxon>
        <taxon>Flavobacteriales</taxon>
        <taxon>Flavobacteriaceae</taxon>
        <taxon>Bizionia</taxon>
    </lineage>
</organism>
<comment type="pathway">
    <text evidence="5">Cofactor biosynthesis; coenzyme A biosynthesis; CoA from (R)-pantothenate: step 5/5.</text>
</comment>
<keyword evidence="5" id="KW-0963">Cytoplasm</keyword>
<keyword evidence="2 5" id="KW-0547">Nucleotide-binding</keyword>
<comment type="function">
    <text evidence="5">Catalyzes the phosphorylation of the 3'-hydroxyl group of dephosphocoenzyme A to form coenzyme A.</text>
</comment>
<dbReference type="CDD" id="cd02022">
    <property type="entry name" value="DPCK"/>
    <property type="match status" value="1"/>
</dbReference>
<evidence type="ECO:0000313" key="8">
    <source>
        <dbReference type="Proteomes" id="UP001597472"/>
    </source>
</evidence>
<name>A0ABW5KV47_9FLAO</name>
<reference evidence="8" key="1">
    <citation type="journal article" date="2019" name="Int. J. Syst. Evol. Microbiol.">
        <title>The Global Catalogue of Microorganisms (GCM) 10K type strain sequencing project: providing services to taxonomists for standard genome sequencing and annotation.</title>
        <authorList>
            <consortium name="The Broad Institute Genomics Platform"/>
            <consortium name="The Broad Institute Genome Sequencing Center for Infectious Disease"/>
            <person name="Wu L."/>
            <person name="Ma J."/>
        </authorList>
    </citation>
    <scope>NUCLEOTIDE SEQUENCE [LARGE SCALE GENOMIC DNA]</scope>
    <source>
        <strain evidence="8">KCTC 42587</strain>
    </source>
</reference>
<keyword evidence="8" id="KW-1185">Reference proteome</keyword>
<sequence length="197" mass="21881">MKIVGLTGGIGSGKTTAASFFKEMGVPVYIADEEAKMLMNKSETLRKQLTALFGSQAYINEALNKTYIAEAIFNNKALLQQMNKLVHPIVAKHFNNWVLNQQGPYVIKESAILFEHGADAACHYTILVTAPEPIRISRVIARDGKTEAQVRAIIANQMPDAEKRKKASFVIENIDLQATKEQVRNVHLKLLKTTKTS</sequence>
<dbReference type="PROSITE" id="PS51219">
    <property type="entry name" value="DPCK"/>
    <property type="match status" value="1"/>
</dbReference>
<dbReference type="InterPro" id="IPR027417">
    <property type="entry name" value="P-loop_NTPase"/>
</dbReference>
<comment type="caution">
    <text evidence="7">The sequence shown here is derived from an EMBL/GenBank/DDBJ whole genome shotgun (WGS) entry which is preliminary data.</text>
</comment>
<keyword evidence="5 7" id="KW-0418">Kinase</keyword>
<evidence type="ECO:0000313" key="7">
    <source>
        <dbReference type="EMBL" id="MFD2552148.1"/>
    </source>
</evidence>
<dbReference type="EC" id="2.7.1.24" evidence="5 6"/>
<comment type="catalytic activity">
    <reaction evidence="5">
        <text>3'-dephospho-CoA + ATP = ADP + CoA + H(+)</text>
        <dbReference type="Rhea" id="RHEA:18245"/>
        <dbReference type="ChEBI" id="CHEBI:15378"/>
        <dbReference type="ChEBI" id="CHEBI:30616"/>
        <dbReference type="ChEBI" id="CHEBI:57287"/>
        <dbReference type="ChEBI" id="CHEBI:57328"/>
        <dbReference type="ChEBI" id="CHEBI:456216"/>
        <dbReference type="EC" id="2.7.1.24"/>
    </reaction>
</comment>
<comment type="similarity">
    <text evidence="1 5">Belongs to the CoaE family.</text>
</comment>
<dbReference type="Pfam" id="PF01121">
    <property type="entry name" value="CoaE"/>
    <property type="match status" value="1"/>
</dbReference>
<protein>
    <recommendedName>
        <fullName evidence="5 6">Dephospho-CoA kinase</fullName>
        <ecNumber evidence="5 6">2.7.1.24</ecNumber>
    </recommendedName>
    <alternativeName>
        <fullName evidence="5">Dephosphocoenzyme A kinase</fullName>
    </alternativeName>
</protein>
<proteinExistence type="inferred from homology"/>
<dbReference type="EMBL" id="JBHULS010000004">
    <property type="protein sequence ID" value="MFD2552148.1"/>
    <property type="molecule type" value="Genomic_DNA"/>
</dbReference>
<keyword evidence="4 5" id="KW-0173">Coenzyme A biosynthesis</keyword>
<dbReference type="HAMAP" id="MF_00376">
    <property type="entry name" value="Dephospho_CoA_kinase"/>
    <property type="match status" value="1"/>
</dbReference>
<dbReference type="NCBIfam" id="TIGR00152">
    <property type="entry name" value="dephospho-CoA kinase"/>
    <property type="match status" value="1"/>
</dbReference>
<accession>A0ABW5KV47</accession>
<evidence type="ECO:0000256" key="2">
    <source>
        <dbReference type="ARBA" id="ARBA00022741"/>
    </source>
</evidence>
<keyword evidence="3 5" id="KW-0067">ATP-binding</keyword>
<dbReference type="GO" id="GO:0004140">
    <property type="term" value="F:dephospho-CoA kinase activity"/>
    <property type="evidence" value="ECO:0007669"/>
    <property type="project" value="UniProtKB-EC"/>
</dbReference>
<dbReference type="RefSeq" id="WP_376894000.1">
    <property type="nucleotide sequence ID" value="NZ_JBHULS010000004.1"/>
</dbReference>
<comment type="subcellular location">
    <subcellularLocation>
        <location evidence="5">Cytoplasm</location>
    </subcellularLocation>
</comment>
<keyword evidence="5 7" id="KW-0808">Transferase</keyword>
<evidence type="ECO:0000256" key="4">
    <source>
        <dbReference type="ARBA" id="ARBA00022993"/>
    </source>
</evidence>
<gene>
    <name evidence="5 7" type="primary">coaE</name>
    <name evidence="7" type="ORF">ACFSQP_10005</name>
</gene>
<dbReference type="InterPro" id="IPR001977">
    <property type="entry name" value="Depp_CoAkinase"/>
</dbReference>
<feature type="binding site" evidence="5">
    <location>
        <begin position="11"/>
        <end position="16"/>
    </location>
    <ligand>
        <name>ATP</name>
        <dbReference type="ChEBI" id="CHEBI:30616"/>
    </ligand>
</feature>
<dbReference type="Gene3D" id="3.40.50.300">
    <property type="entry name" value="P-loop containing nucleotide triphosphate hydrolases"/>
    <property type="match status" value="1"/>
</dbReference>
<dbReference type="Proteomes" id="UP001597472">
    <property type="component" value="Unassembled WGS sequence"/>
</dbReference>
<evidence type="ECO:0000256" key="3">
    <source>
        <dbReference type="ARBA" id="ARBA00022840"/>
    </source>
</evidence>
<evidence type="ECO:0000256" key="6">
    <source>
        <dbReference type="NCBIfam" id="TIGR00152"/>
    </source>
</evidence>
<dbReference type="PANTHER" id="PTHR10695:SF46">
    <property type="entry name" value="BIFUNCTIONAL COENZYME A SYNTHASE-RELATED"/>
    <property type="match status" value="1"/>
</dbReference>
<dbReference type="PANTHER" id="PTHR10695">
    <property type="entry name" value="DEPHOSPHO-COA KINASE-RELATED"/>
    <property type="match status" value="1"/>
</dbReference>
<evidence type="ECO:0000256" key="5">
    <source>
        <dbReference type="HAMAP-Rule" id="MF_00376"/>
    </source>
</evidence>